<evidence type="ECO:0000313" key="5">
    <source>
        <dbReference type="Proteomes" id="UP000316330"/>
    </source>
</evidence>
<evidence type="ECO:0000256" key="1">
    <source>
        <dbReference type="ARBA" id="ARBA00023122"/>
    </source>
</evidence>
<dbReference type="InterPro" id="IPR036390">
    <property type="entry name" value="WH_DNA-bd_sf"/>
</dbReference>
<accession>A0A559IVB9</accession>
<dbReference type="EMBL" id="VNJJ01000030">
    <property type="protein sequence ID" value="TVX91553.1"/>
    <property type="molecule type" value="Genomic_DNA"/>
</dbReference>
<name>A0A559IVB9_9BACL</name>
<dbReference type="InterPro" id="IPR013196">
    <property type="entry name" value="HTH_11"/>
</dbReference>
<feature type="domain" description="CBS" evidence="3">
    <location>
        <begin position="139"/>
        <end position="206"/>
    </location>
</feature>
<dbReference type="Pfam" id="PF00571">
    <property type="entry name" value="CBS"/>
    <property type="match status" value="2"/>
</dbReference>
<dbReference type="Gene3D" id="1.10.10.10">
    <property type="entry name" value="Winged helix-like DNA-binding domain superfamily/Winged helix DNA-binding domain"/>
    <property type="match status" value="1"/>
</dbReference>
<dbReference type="Pfam" id="PF08279">
    <property type="entry name" value="HTH_11"/>
    <property type="match status" value="1"/>
</dbReference>
<dbReference type="SUPFAM" id="SSF54631">
    <property type="entry name" value="CBS-domain pair"/>
    <property type="match status" value="1"/>
</dbReference>
<evidence type="ECO:0000256" key="2">
    <source>
        <dbReference type="PROSITE-ProRule" id="PRU00703"/>
    </source>
</evidence>
<reference evidence="4 5" key="1">
    <citation type="submission" date="2019-07" db="EMBL/GenBank/DDBJ databases">
        <authorList>
            <person name="Kim J."/>
        </authorList>
    </citation>
    <scope>NUCLEOTIDE SEQUENCE [LARGE SCALE GENOMIC DNA]</scope>
    <source>
        <strain evidence="4 5">G13</strain>
    </source>
</reference>
<dbReference type="InterPro" id="IPR036388">
    <property type="entry name" value="WH-like_DNA-bd_sf"/>
</dbReference>
<dbReference type="AlphaFoldDB" id="A0A559IVB9"/>
<dbReference type="InterPro" id="IPR051257">
    <property type="entry name" value="Diverse_CBS-Domain"/>
</dbReference>
<keyword evidence="5" id="KW-1185">Reference proteome</keyword>
<dbReference type="InterPro" id="IPR000644">
    <property type="entry name" value="CBS_dom"/>
</dbReference>
<proteinExistence type="predicted"/>
<dbReference type="Gene3D" id="3.10.580.10">
    <property type="entry name" value="CBS-domain"/>
    <property type="match status" value="1"/>
</dbReference>
<dbReference type="OrthoDB" id="9793615at2"/>
<feature type="domain" description="CBS" evidence="3">
    <location>
        <begin position="74"/>
        <end position="131"/>
    </location>
</feature>
<dbReference type="SUPFAM" id="SSF46785">
    <property type="entry name" value="Winged helix' DNA-binding domain"/>
    <property type="match status" value="1"/>
</dbReference>
<organism evidence="4 5">
    <name type="scientific">Cohnella terricola</name>
    <dbReference type="NCBI Taxonomy" id="1289167"/>
    <lineage>
        <taxon>Bacteria</taxon>
        <taxon>Bacillati</taxon>
        <taxon>Bacillota</taxon>
        <taxon>Bacilli</taxon>
        <taxon>Bacillales</taxon>
        <taxon>Paenibacillaceae</taxon>
        <taxon>Cohnella</taxon>
    </lineage>
</organism>
<sequence length="214" mass="23154">MEIIALIQKRAPITGEQIAEHLGVTRPTIRSDLVLLVMLGLIDAKPKVGYFIGNTIMKQKSDISVVTQRPVKAIMGIPIVLRGTATVNDAVVTMFLENVGSLIVANASGALEGIVSRKDLLKVTVGNPQASNVLLSMVMTRYPNIVTVSPDDNVHDAMHKMIMHEVDGLPVVLPIESSEGPGKVEVVGRITKTIVMKLLYDATVANNRERIDVE</sequence>
<evidence type="ECO:0000313" key="4">
    <source>
        <dbReference type="EMBL" id="TVX91553.1"/>
    </source>
</evidence>
<dbReference type="PANTHER" id="PTHR43080">
    <property type="entry name" value="CBS DOMAIN-CONTAINING PROTEIN CBSX3, MITOCHONDRIAL"/>
    <property type="match status" value="1"/>
</dbReference>
<dbReference type="Proteomes" id="UP000316330">
    <property type="component" value="Unassembled WGS sequence"/>
</dbReference>
<gene>
    <name evidence="4" type="ORF">FPZ45_24820</name>
</gene>
<dbReference type="PROSITE" id="PS51371">
    <property type="entry name" value="CBS"/>
    <property type="match status" value="2"/>
</dbReference>
<dbReference type="SMART" id="SM00116">
    <property type="entry name" value="CBS"/>
    <property type="match status" value="2"/>
</dbReference>
<dbReference type="PANTHER" id="PTHR43080:SF2">
    <property type="entry name" value="CBS DOMAIN-CONTAINING PROTEIN"/>
    <property type="match status" value="1"/>
</dbReference>
<dbReference type="InterPro" id="IPR046342">
    <property type="entry name" value="CBS_dom_sf"/>
</dbReference>
<evidence type="ECO:0000259" key="3">
    <source>
        <dbReference type="PROSITE" id="PS51371"/>
    </source>
</evidence>
<protein>
    <submittedName>
        <fullName evidence="4">Helix-turn-helix transcriptional regulator</fullName>
    </submittedName>
</protein>
<keyword evidence="1 2" id="KW-0129">CBS domain</keyword>
<comment type="caution">
    <text evidence="4">The sequence shown here is derived from an EMBL/GenBank/DDBJ whole genome shotgun (WGS) entry which is preliminary data.</text>
</comment>